<gene>
    <name evidence="2" type="ordered locus">Mhar_1882</name>
</gene>
<proteinExistence type="predicted"/>
<dbReference type="RefSeq" id="WP_014587417.1">
    <property type="nucleotide sequence ID" value="NC_017527.1"/>
</dbReference>
<protein>
    <submittedName>
        <fullName evidence="2">Competence-like protein</fullName>
    </submittedName>
</protein>
<evidence type="ECO:0000313" key="3">
    <source>
        <dbReference type="Proteomes" id="UP000005877"/>
    </source>
</evidence>
<keyword evidence="3" id="KW-1185">Reference proteome</keyword>
<evidence type="ECO:0000313" key="2">
    <source>
        <dbReference type="EMBL" id="AET65239.1"/>
    </source>
</evidence>
<dbReference type="Gene3D" id="2.60.40.1260">
    <property type="entry name" value="Lamin Tail domain"/>
    <property type="match status" value="1"/>
</dbReference>
<dbReference type="SUPFAM" id="SSF74853">
    <property type="entry name" value="Lamin A/C globular tail domain"/>
    <property type="match status" value="1"/>
</dbReference>
<dbReference type="STRING" id="1110509.Mhar_1882"/>
<evidence type="ECO:0000259" key="1">
    <source>
        <dbReference type="PROSITE" id="PS51841"/>
    </source>
</evidence>
<dbReference type="AlphaFoldDB" id="G7WQ47"/>
<sequence length="138" mass="15082">MKYSGFVGIALVASALFGGLVAAEDLTPDDIMLEMETNMTITGLSYADDDEWVEVVNPGMASQDFTFWTLEDENNNTYLFPEGFVLLPGAAVKVHTGMGNATETDLYWGRDDLVWDDEEVATLKNAAGEIVARYPESA</sequence>
<dbReference type="OrthoDB" id="3327at2157"/>
<dbReference type="EMBL" id="CP003117">
    <property type="protein sequence ID" value="AET65239.1"/>
    <property type="molecule type" value="Genomic_DNA"/>
</dbReference>
<dbReference type="InterPro" id="IPR036415">
    <property type="entry name" value="Lamin_tail_dom_sf"/>
</dbReference>
<organism evidence="2 3">
    <name type="scientific">Methanothrix harundinacea (strain 6Ac)</name>
    <name type="common">Methanosaeta harundinacea</name>
    <dbReference type="NCBI Taxonomy" id="1110509"/>
    <lineage>
        <taxon>Archaea</taxon>
        <taxon>Methanobacteriati</taxon>
        <taxon>Methanobacteriota</taxon>
        <taxon>Stenosarchaea group</taxon>
        <taxon>Methanomicrobia</taxon>
        <taxon>Methanotrichales</taxon>
        <taxon>Methanotrichaceae</taxon>
        <taxon>Methanothrix</taxon>
    </lineage>
</organism>
<dbReference type="Pfam" id="PF00932">
    <property type="entry name" value="LTD"/>
    <property type="match status" value="1"/>
</dbReference>
<dbReference type="HOGENOM" id="CLU_116745_1_0_2"/>
<dbReference type="GeneID" id="12511054"/>
<reference evidence="2 3" key="1">
    <citation type="journal article" date="2012" name="PLoS ONE">
        <title>The genome characteristics and predicted function of methyl-group oxidation pathway in the obligate aceticlastic methanogens, Methanosaeta spp.</title>
        <authorList>
            <person name="Zhu J."/>
            <person name="Zheng H."/>
            <person name="Ai G."/>
            <person name="Zhang G."/>
            <person name="Liu D."/>
            <person name="Liu X."/>
            <person name="Dong X."/>
        </authorList>
    </citation>
    <scope>NUCLEOTIDE SEQUENCE [LARGE SCALE GENOMIC DNA]</scope>
    <source>
        <strain evidence="2 3">6Ac</strain>
    </source>
</reference>
<dbReference type="KEGG" id="mhi:Mhar_1882"/>
<dbReference type="Proteomes" id="UP000005877">
    <property type="component" value="Chromosome"/>
</dbReference>
<accession>G7WQ47</accession>
<feature type="domain" description="LTD" evidence="1">
    <location>
        <begin position="35"/>
        <end position="138"/>
    </location>
</feature>
<dbReference type="PATRIC" id="fig|1110509.7.peg.2088"/>
<dbReference type="PROSITE" id="PS51841">
    <property type="entry name" value="LTD"/>
    <property type="match status" value="1"/>
</dbReference>
<name>G7WQ47_METH6</name>
<dbReference type="InterPro" id="IPR001322">
    <property type="entry name" value="Lamin_tail_dom"/>
</dbReference>